<organism evidence="1 2">
    <name type="scientific">Asbolus verrucosus</name>
    <name type="common">Desert ironclad beetle</name>
    <dbReference type="NCBI Taxonomy" id="1661398"/>
    <lineage>
        <taxon>Eukaryota</taxon>
        <taxon>Metazoa</taxon>
        <taxon>Ecdysozoa</taxon>
        <taxon>Arthropoda</taxon>
        <taxon>Hexapoda</taxon>
        <taxon>Insecta</taxon>
        <taxon>Pterygota</taxon>
        <taxon>Neoptera</taxon>
        <taxon>Endopterygota</taxon>
        <taxon>Coleoptera</taxon>
        <taxon>Polyphaga</taxon>
        <taxon>Cucujiformia</taxon>
        <taxon>Tenebrionidae</taxon>
        <taxon>Pimeliinae</taxon>
        <taxon>Asbolus</taxon>
    </lineage>
</organism>
<protein>
    <submittedName>
        <fullName evidence="1">Uncharacterized protein</fullName>
    </submittedName>
</protein>
<dbReference type="Proteomes" id="UP000292052">
    <property type="component" value="Unassembled WGS sequence"/>
</dbReference>
<evidence type="ECO:0000313" key="1">
    <source>
        <dbReference type="EMBL" id="RZC31932.1"/>
    </source>
</evidence>
<accession>A0A482VGG2</accession>
<comment type="caution">
    <text evidence="1">The sequence shown here is derived from an EMBL/GenBank/DDBJ whole genome shotgun (WGS) entry which is preliminary data.</text>
</comment>
<keyword evidence="2" id="KW-1185">Reference proteome</keyword>
<proteinExistence type="predicted"/>
<sequence length="75" mass="8871">MNVSKEELIKVVYILSESDRNCFLASRICKQRHPSVQHPRSETFQNLRDLFEETASVEYKKKVVTNRIETTEKNK</sequence>
<gene>
    <name evidence="1" type="ORF">BDFB_013030</name>
</gene>
<dbReference type="OrthoDB" id="6768865at2759"/>
<reference evidence="1 2" key="1">
    <citation type="submission" date="2017-03" db="EMBL/GenBank/DDBJ databases">
        <title>Genome of the blue death feigning beetle - Asbolus verrucosus.</title>
        <authorList>
            <person name="Rider S.D."/>
        </authorList>
    </citation>
    <scope>NUCLEOTIDE SEQUENCE [LARGE SCALE GENOMIC DNA]</scope>
    <source>
        <strain evidence="1">Butters</strain>
        <tissue evidence="1">Head and leg muscle</tissue>
    </source>
</reference>
<evidence type="ECO:0000313" key="2">
    <source>
        <dbReference type="Proteomes" id="UP000292052"/>
    </source>
</evidence>
<name>A0A482VGG2_ASBVE</name>
<dbReference type="EMBL" id="QDEB01101351">
    <property type="protein sequence ID" value="RZC31932.1"/>
    <property type="molecule type" value="Genomic_DNA"/>
</dbReference>
<dbReference type="AlphaFoldDB" id="A0A482VGG2"/>